<keyword evidence="3 6" id="KW-0539">Nucleus</keyword>
<feature type="domain" description="FCP1 homology" evidence="9">
    <location>
        <begin position="157"/>
        <end position="333"/>
    </location>
</feature>
<feature type="compositionally biased region" description="Acidic residues" evidence="7">
    <location>
        <begin position="672"/>
        <end position="690"/>
    </location>
</feature>
<keyword evidence="2 6" id="KW-0378">Hydrolase</keyword>
<dbReference type="NCBIfam" id="TIGR02250">
    <property type="entry name" value="FCP1_euk"/>
    <property type="match status" value="1"/>
</dbReference>
<evidence type="ECO:0000256" key="4">
    <source>
        <dbReference type="ARBA" id="ARBA00047761"/>
    </source>
</evidence>
<comment type="caution">
    <text evidence="10">The sequence shown here is derived from an EMBL/GenBank/DDBJ whole genome shotgun (WGS) entry which is preliminary data.</text>
</comment>
<dbReference type="SMART" id="SM00577">
    <property type="entry name" value="CPDc"/>
    <property type="match status" value="1"/>
</dbReference>
<dbReference type="InterPro" id="IPR004274">
    <property type="entry name" value="FCP1_dom"/>
</dbReference>
<evidence type="ECO:0000256" key="5">
    <source>
        <dbReference type="ARBA" id="ARBA00048336"/>
    </source>
</evidence>
<reference evidence="10 11" key="2">
    <citation type="submission" date="2015-05" db="EMBL/GenBank/DDBJ databases">
        <authorList>
            <person name="Morales-Cruz A."/>
            <person name="Amrine K.C."/>
            <person name="Cantu D."/>
        </authorList>
    </citation>
    <scope>NUCLEOTIDE SEQUENCE [LARGE SCALE GENOMIC DNA]</scope>
    <source>
        <strain evidence="10">UCRPC4</strain>
    </source>
</reference>
<feature type="compositionally biased region" description="Gly residues" evidence="7">
    <location>
        <begin position="895"/>
        <end position="916"/>
    </location>
</feature>
<dbReference type="OrthoDB" id="10249888at2759"/>
<evidence type="ECO:0000256" key="1">
    <source>
        <dbReference type="ARBA" id="ARBA00004123"/>
    </source>
</evidence>
<dbReference type="Pfam" id="PF03031">
    <property type="entry name" value="NIF"/>
    <property type="match status" value="1"/>
</dbReference>
<dbReference type="SUPFAM" id="SSF52113">
    <property type="entry name" value="BRCT domain"/>
    <property type="match status" value="1"/>
</dbReference>
<evidence type="ECO:0000313" key="11">
    <source>
        <dbReference type="Proteomes" id="UP000053317"/>
    </source>
</evidence>
<dbReference type="CDD" id="cd17729">
    <property type="entry name" value="BRCT_CTDP1"/>
    <property type="match status" value="1"/>
</dbReference>
<evidence type="ECO:0000256" key="7">
    <source>
        <dbReference type="SAM" id="MobiDB-lite"/>
    </source>
</evidence>
<keyword evidence="11" id="KW-1185">Reference proteome</keyword>
<feature type="compositionally biased region" description="Basic and acidic residues" evidence="7">
    <location>
        <begin position="925"/>
        <end position="940"/>
    </location>
</feature>
<dbReference type="PANTHER" id="PTHR23081">
    <property type="entry name" value="RNA POLYMERASE II CTD PHOSPHATASE"/>
    <property type="match status" value="1"/>
</dbReference>
<dbReference type="InterPro" id="IPR001357">
    <property type="entry name" value="BRCT_dom"/>
</dbReference>
<dbReference type="SMART" id="SM00292">
    <property type="entry name" value="BRCT"/>
    <property type="match status" value="1"/>
</dbReference>
<feature type="domain" description="BRCT" evidence="8">
    <location>
        <begin position="550"/>
        <end position="643"/>
    </location>
</feature>
<dbReference type="InterPro" id="IPR023214">
    <property type="entry name" value="HAD_sf"/>
</dbReference>
<feature type="region of interest" description="Disordered" evidence="7">
    <location>
        <begin position="667"/>
        <end position="700"/>
    </location>
</feature>
<dbReference type="InterPro" id="IPR039189">
    <property type="entry name" value="Fcp1"/>
</dbReference>
<feature type="compositionally biased region" description="Polar residues" evidence="7">
    <location>
        <begin position="348"/>
        <end position="365"/>
    </location>
</feature>
<accession>A0A0G2F4J6</accession>
<feature type="compositionally biased region" description="Acidic residues" evidence="7">
    <location>
        <begin position="854"/>
        <end position="871"/>
    </location>
</feature>
<dbReference type="Pfam" id="PF00533">
    <property type="entry name" value="BRCT"/>
    <property type="match status" value="1"/>
</dbReference>
<dbReference type="PROSITE" id="PS50172">
    <property type="entry name" value="BRCT"/>
    <property type="match status" value="1"/>
</dbReference>
<feature type="region of interest" description="Disordered" evidence="7">
    <location>
        <begin position="723"/>
        <end position="940"/>
    </location>
</feature>
<feature type="region of interest" description="Disordered" evidence="7">
    <location>
        <begin position="328"/>
        <end position="365"/>
    </location>
</feature>
<dbReference type="InterPro" id="IPR036412">
    <property type="entry name" value="HAD-like_sf"/>
</dbReference>
<dbReference type="Gene3D" id="3.40.50.10190">
    <property type="entry name" value="BRCT domain"/>
    <property type="match status" value="1"/>
</dbReference>
<name>A0A0G2F4J6_PHACM</name>
<dbReference type="Gene3D" id="3.40.50.1000">
    <property type="entry name" value="HAD superfamily/HAD-like"/>
    <property type="match status" value="1"/>
</dbReference>
<comment type="catalytic activity">
    <reaction evidence="4 6">
        <text>O-phospho-L-seryl-[protein] + H2O = L-seryl-[protein] + phosphate</text>
        <dbReference type="Rhea" id="RHEA:20629"/>
        <dbReference type="Rhea" id="RHEA-COMP:9863"/>
        <dbReference type="Rhea" id="RHEA-COMP:11604"/>
        <dbReference type="ChEBI" id="CHEBI:15377"/>
        <dbReference type="ChEBI" id="CHEBI:29999"/>
        <dbReference type="ChEBI" id="CHEBI:43474"/>
        <dbReference type="ChEBI" id="CHEBI:83421"/>
        <dbReference type="EC" id="3.1.3.16"/>
    </reaction>
</comment>
<comment type="catalytic activity">
    <reaction evidence="5 6">
        <text>O-phospho-L-threonyl-[protein] + H2O = L-threonyl-[protein] + phosphate</text>
        <dbReference type="Rhea" id="RHEA:47004"/>
        <dbReference type="Rhea" id="RHEA-COMP:11060"/>
        <dbReference type="Rhea" id="RHEA-COMP:11605"/>
        <dbReference type="ChEBI" id="CHEBI:15377"/>
        <dbReference type="ChEBI" id="CHEBI:30013"/>
        <dbReference type="ChEBI" id="CHEBI:43474"/>
        <dbReference type="ChEBI" id="CHEBI:61977"/>
        <dbReference type="EC" id="3.1.3.16"/>
    </reaction>
</comment>
<evidence type="ECO:0000256" key="6">
    <source>
        <dbReference type="RuleBase" id="RU366066"/>
    </source>
</evidence>
<dbReference type="EMBL" id="LCWF01000002">
    <property type="protein sequence ID" value="KKY29174.1"/>
    <property type="molecule type" value="Genomic_DNA"/>
</dbReference>
<dbReference type="GO" id="GO:0005634">
    <property type="term" value="C:nucleus"/>
    <property type="evidence" value="ECO:0007669"/>
    <property type="project" value="UniProtKB-SubCell"/>
</dbReference>
<feature type="region of interest" description="Disordered" evidence="7">
    <location>
        <begin position="377"/>
        <end position="476"/>
    </location>
</feature>
<dbReference type="InterPro" id="IPR036420">
    <property type="entry name" value="BRCT_dom_sf"/>
</dbReference>
<dbReference type="SUPFAM" id="SSF56784">
    <property type="entry name" value="HAD-like"/>
    <property type="match status" value="1"/>
</dbReference>
<dbReference type="FunFam" id="3.40.50.1000:FF:000142">
    <property type="entry name" value="Similar to FCP1-like phosphatase"/>
    <property type="match status" value="1"/>
</dbReference>
<organism evidence="10 11">
    <name type="scientific">Phaeomoniella chlamydospora</name>
    <name type="common">Phaeoacremonium chlamydosporum</name>
    <dbReference type="NCBI Taxonomy" id="158046"/>
    <lineage>
        <taxon>Eukaryota</taxon>
        <taxon>Fungi</taxon>
        <taxon>Dikarya</taxon>
        <taxon>Ascomycota</taxon>
        <taxon>Pezizomycotina</taxon>
        <taxon>Eurotiomycetes</taxon>
        <taxon>Chaetothyriomycetidae</taxon>
        <taxon>Phaeomoniellales</taxon>
        <taxon>Phaeomoniellaceae</taxon>
        <taxon>Phaeomoniella</taxon>
    </lineage>
</organism>
<evidence type="ECO:0000313" key="10">
    <source>
        <dbReference type="EMBL" id="KKY29174.1"/>
    </source>
</evidence>
<feature type="compositionally biased region" description="Polar residues" evidence="7">
    <location>
        <begin position="386"/>
        <end position="399"/>
    </location>
</feature>
<evidence type="ECO:0000256" key="3">
    <source>
        <dbReference type="ARBA" id="ARBA00023242"/>
    </source>
</evidence>
<dbReference type="InterPro" id="IPR011947">
    <property type="entry name" value="FCP1_euk"/>
</dbReference>
<dbReference type="Proteomes" id="UP000053317">
    <property type="component" value="Unassembled WGS sequence"/>
</dbReference>
<evidence type="ECO:0000259" key="9">
    <source>
        <dbReference type="PROSITE" id="PS50969"/>
    </source>
</evidence>
<protein>
    <recommendedName>
        <fullName evidence="6">RNA polymerase II subunit A C-terminal domain phosphatase</fullName>
        <ecNumber evidence="6">3.1.3.16</ecNumber>
    </recommendedName>
</protein>
<evidence type="ECO:0000256" key="2">
    <source>
        <dbReference type="ARBA" id="ARBA00022801"/>
    </source>
</evidence>
<evidence type="ECO:0000259" key="8">
    <source>
        <dbReference type="PROSITE" id="PS50172"/>
    </source>
</evidence>
<feature type="compositionally biased region" description="Acidic residues" evidence="7">
    <location>
        <begin position="879"/>
        <end position="894"/>
    </location>
</feature>
<dbReference type="CDD" id="cd07521">
    <property type="entry name" value="HAD_FCP1-like"/>
    <property type="match status" value="1"/>
</dbReference>
<dbReference type="EC" id="3.1.3.16" evidence="6"/>
<reference evidence="10 11" key="1">
    <citation type="submission" date="2015-05" db="EMBL/GenBank/DDBJ databases">
        <title>Distinctive expansion of gene families associated with plant cell wall degradation and secondary metabolism in the genomes of grapevine trunk pathogens.</title>
        <authorList>
            <person name="Lawrence D.P."/>
            <person name="Travadon R."/>
            <person name="Rolshausen P.E."/>
            <person name="Baumgartner K."/>
        </authorList>
    </citation>
    <scope>NUCLEOTIDE SEQUENCE [LARGE SCALE GENOMIC DNA]</scope>
    <source>
        <strain evidence="10">UCRPC4</strain>
    </source>
</reference>
<comment type="subcellular location">
    <subcellularLocation>
        <location evidence="1 6">Nucleus</location>
    </subcellularLocation>
</comment>
<feature type="compositionally biased region" description="Basic and acidic residues" evidence="7">
    <location>
        <begin position="738"/>
        <end position="752"/>
    </location>
</feature>
<dbReference type="GO" id="GO:0008420">
    <property type="term" value="F:RNA polymerase II CTD heptapeptide repeat phosphatase activity"/>
    <property type="evidence" value="ECO:0007669"/>
    <property type="project" value="UniProtKB-UniRule"/>
</dbReference>
<dbReference type="Gene3D" id="1.10.287.10">
    <property type="entry name" value="S15/NS1, RNA-binding"/>
    <property type="match status" value="1"/>
</dbReference>
<feature type="compositionally biased region" description="Low complexity" evidence="7">
    <location>
        <begin position="418"/>
        <end position="431"/>
    </location>
</feature>
<dbReference type="PROSITE" id="PS50969">
    <property type="entry name" value="FCP1"/>
    <property type="match status" value="1"/>
</dbReference>
<proteinExistence type="predicted"/>
<comment type="function">
    <text evidence="6">This promotes the activity of RNA polymerase II.</text>
</comment>
<sequence length="940" mass="104303">MLLKLPPSLQYPITITKIHKRVGDDVVFNDTLFDYTFKVKVPWGSRDSDEEEWREETHGSKFESSVEGKLKLWRVWETDVIYSPREIVEVEEPCPHDIQVNGMCAMCGKDMTLFNSYNSEVTDSERAPIRMSHDTQALTVSEQEATRVEDAAKRRLLASKKLSLVVDLDQTIIHAAVDPTIAEWQKDRDNPNYEAVKDVRAFQLIDDGPGMRGCWYYIKLRPGLMDFLERISKLYELHIYTMGTRQYAQQIAKIVDPTRKYFGDRILSRDESGSMTAKSLQRLFPVDTKMVVIIDDRGDVWKWSDNLVKVAPFDFFVGIGDINSSFLPKKQEIQPGPEPKTEEPAPSDNRSNGATDSAASTNGTDVSALEQLVAMGGGDDPAVREMQTSKQEEAISSQLADKPLLQMQKRLDEEDEAAAAAEEAASSTSSSDDGEKDSSNANGHVTELDEVPPSPDESTLFKTSSTTSSAHQRHSLLNNDDKELTFLERSLKNVHSAFYSEYDRRRLSNKGGRVATLAGKRKLPLAPQDSESTPNDLVLVPDIKFVMPAMKRKVLDGVVIVFSGVLPLSADIQNADISVWAKSFGATIEHEVRRKTTHLVAARTGTAKVRQALKRKVVKVVSTKWLLQCFSEWRKVDETPYLLEPRAPSSTQDSVKTKTSEEDFLRSFLSSSEDESDSDASREDGEDSDTDTNSRNDRKAAKRLKLDTDRLGDDDDLIRDAYDEEDGNAEHSPLNLDVDERNDIDQELKDFLGSDAESDSDTESVASSIKSGRMPTRKRKLEEMSASGQSKIESNLGPDDSSDPLFTSNVGRSGGVRDAIRPAAATAQDFNTVPAAVLDGQVPDNDETVKEQEQIEGEELQEAAEEEDSDDELARELERELEDDEDSDDAEDEVGGGGNAEEGGFMGASGGGGGGVNDIEEGEGEQSRDIEDWSRDLDEK</sequence>
<dbReference type="PANTHER" id="PTHR23081:SF36">
    <property type="entry name" value="RNA POLYMERASE II SUBUNIT A C-TERMINAL DOMAIN PHOSPHATASE"/>
    <property type="match status" value="1"/>
</dbReference>
<gene>
    <name evidence="10" type="ORF">UCRPC4_g00080</name>
</gene>
<dbReference type="AlphaFoldDB" id="A0A0G2F4J6"/>